<dbReference type="PANTHER" id="PTHR15077:SF10">
    <property type="entry name" value="FAS-ASSOCIATED DEATH DOMAIN PROTEIN"/>
    <property type="match status" value="1"/>
</dbReference>
<organism evidence="3 4">
    <name type="scientific">Albula glossodonta</name>
    <name type="common">roundjaw bonefish</name>
    <dbReference type="NCBI Taxonomy" id="121402"/>
    <lineage>
        <taxon>Eukaryota</taxon>
        <taxon>Metazoa</taxon>
        <taxon>Chordata</taxon>
        <taxon>Craniata</taxon>
        <taxon>Vertebrata</taxon>
        <taxon>Euteleostomi</taxon>
        <taxon>Actinopterygii</taxon>
        <taxon>Neopterygii</taxon>
        <taxon>Teleostei</taxon>
        <taxon>Albuliformes</taxon>
        <taxon>Albulidae</taxon>
        <taxon>Albula</taxon>
    </lineage>
</organism>
<feature type="domain" description="DED" evidence="2">
    <location>
        <begin position="3"/>
        <end position="80"/>
    </location>
</feature>
<dbReference type="InterPro" id="IPR011029">
    <property type="entry name" value="DEATH-like_dom_sf"/>
</dbReference>
<dbReference type="EMBL" id="JAFBMS010000005">
    <property type="protein sequence ID" value="KAG9352133.1"/>
    <property type="molecule type" value="Genomic_DNA"/>
</dbReference>
<proteinExistence type="predicted"/>
<dbReference type="GO" id="GO:0089720">
    <property type="term" value="F:caspase binding"/>
    <property type="evidence" value="ECO:0007669"/>
    <property type="project" value="TreeGrafter"/>
</dbReference>
<reference evidence="3" key="1">
    <citation type="thesis" date="2021" institute="BYU ScholarsArchive" country="Provo, UT, USA">
        <title>Applications of and Algorithms for Genome Assembly and Genomic Analyses with an Emphasis on Marine Teleosts.</title>
        <authorList>
            <person name="Pickett B.D."/>
        </authorList>
    </citation>
    <scope>NUCLEOTIDE SEQUENCE</scope>
    <source>
        <strain evidence="3">HI-2016</strain>
    </source>
</reference>
<dbReference type="GO" id="GO:0031265">
    <property type="term" value="C:CD95 death-inducing signaling complex"/>
    <property type="evidence" value="ECO:0007669"/>
    <property type="project" value="TreeGrafter"/>
</dbReference>
<dbReference type="FunFam" id="1.10.533.10:FF:000059">
    <property type="entry name" value="Fas-associated via death domain"/>
    <property type="match status" value="1"/>
</dbReference>
<dbReference type="SMART" id="SM00005">
    <property type="entry name" value="DEATH"/>
    <property type="match status" value="1"/>
</dbReference>
<feature type="domain" description="Death" evidence="1">
    <location>
        <begin position="101"/>
        <end position="185"/>
    </location>
</feature>
<keyword evidence="4" id="KW-1185">Reference proteome</keyword>
<evidence type="ECO:0000313" key="3">
    <source>
        <dbReference type="EMBL" id="KAG9352133.1"/>
    </source>
</evidence>
<dbReference type="Pfam" id="PF01335">
    <property type="entry name" value="DED"/>
    <property type="match status" value="1"/>
</dbReference>
<dbReference type="PROSITE" id="PS50168">
    <property type="entry name" value="DED"/>
    <property type="match status" value="1"/>
</dbReference>
<dbReference type="OrthoDB" id="100767at2759"/>
<evidence type="ECO:0000313" key="4">
    <source>
        <dbReference type="Proteomes" id="UP000824540"/>
    </source>
</evidence>
<dbReference type="GO" id="GO:0045089">
    <property type="term" value="P:positive regulation of innate immune response"/>
    <property type="evidence" value="ECO:0007669"/>
    <property type="project" value="TreeGrafter"/>
</dbReference>
<dbReference type="PROSITE" id="PS50017">
    <property type="entry name" value="DEATH_DOMAIN"/>
    <property type="match status" value="1"/>
</dbReference>
<dbReference type="PANTHER" id="PTHR15077">
    <property type="entry name" value="FAS-ASSOCIATING DEATH DOMAIN-CONTAINING PROTEIN FADD"/>
    <property type="match status" value="1"/>
</dbReference>
<evidence type="ECO:0008006" key="5">
    <source>
        <dbReference type="Google" id="ProtNLM"/>
    </source>
</evidence>
<dbReference type="GO" id="GO:0042981">
    <property type="term" value="P:regulation of apoptotic process"/>
    <property type="evidence" value="ECO:0007669"/>
    <property type="project" value="InterPro"/>
</dbReference>
<evidence type="ECO:0000259" key="2">
    <source>
        <dbReference type="PROSITE" id="PS50168"/>
    </source>
</evidence>
<dbReference type="InterPro" id="IPR016729">
    <property type="entry name" value="FADD"/>
</dbReference>
<evidence type="ECO:0000259" key="1">
    <source>
        <dbReference type="PROSITE" id="PS50017"/>
    </source>
</evidence>
<protein>
    <recommendedName>
        <fullName evidence="5">FADD</fullName>
    </recommendedName>
</protein>
<dbReference type="InterPro" id="IPR000488">
    <property type="entry name" value="Death_dom"/>
</dbReference>
<dbReference type="InterPro" id="IPR001875">
    <property type="entry name" value="DED_dom"/>
</dbReference>
<comment type="caution">
    <text evidence="3">The sequence shown here is derived from an EMBL/GenBank/DDBJ whole genome shotgun (WGS) entry which is preliminary data.</text>
</comment>
<dbReference type="GO" id="GO:0097191">
    <property type="term" value="P:extrinsic apoptotic signaling pathway"/>
    <property type="evidence" value="ECO:0007669"/>
    <property type="project" value="TreeGrafter"/>
</dbReference>
<accession>A0A8T2PFN0</accession>
<dbReference type="Gene3D" id="1.10.533.10">
    <property type="entry name" value="Death Domain, Fas"/>
    <property type="match status" value="2"/>
</dbReference>
<gene>
    <name evidence="3" type="ORF">JZ751_020546</name>
</gene>
<dbReference type="CDD" id="cd08336">
    <property type="entry name" value="DED_FADD"/>
    <property type="match status" value="1"/>
</dbReference>
<dbReference type="SMART" id="SM00031">
    <property type="entry name" value="DED"/>
    <property type="match status" value="1"/>
</dbReference>
<sequence length="188" mass="21526">MDPFAPVLLDISDGLTKENVEAMKFMCPDIGKKRLEKINNGIQLFQCLREMNLIGADNTRFLRHLLNNIKRADLLDILTNFETHGPGPQEQQLDPEEQAKLNIAKEVISEQLGKNWRKYGRKLGVSDSKLDHISTKHPFDLMEQIMELLKEWQKMRGPEAKVDSLIGALRACDFNLTADRVQKRLSEA</sequence>
<name>A0A8T2PFN0_9TELE</name>
<dbReference type="AlphaFoldDB" id="A0A8T2PFN0"/>
<dbReference type="GO" id="GO:0005123">
    <property type="term" value="F:death receptor binding"/>
    <property type="evidence" value="ECO:0007669"/>
    <property type="project" value="TreeGrafter"/>
</dbReference>
<dbReference type="Pfam" id="PF00531">
    <property type="entry name" value="Death"/>
    <property type="match status" value="1"/>
</dbReference>
<dbReference type="SUPFAM" id="SSF47986">
    <property type="entry name" value="DEATH domain"/>
    <property type="match status" value="1"/>
</dbReference>
<dbReference type="Proteomes" id="UP000824540">
    <property type="component" value="Unassembled WGS sequence"/>
</dbReference>